<evidence type="ECO:0000256" key="3">
    <source>
        <dbReference type="ARBA" id="ARBA00022692"/>
    </source>
</evidence>
<keyword evidence="4 8" id="KW-0653">Protein transport</keyword>
<feature type="transmembrane region" description="Helical" evidence="8">
    <location>
        <begin position="110"/>
        <end position="130"/>
    </location>
</feature>
<keyword evidence="2 8" id="KW-0813">Transport</keyword>
<comment type="similarity">
    <text evidence="7 8">Belongs to the SFT2 family.</text>
</comment>
<dbReference type="STRING" id="145388.A0A0D2M8D2"/>
<keyword evidence="6 8" id="KW-0472">Membrane</keyword>
<evidence type="ECO:0000313" key="10">
    <source>
        <dbReference type="Proteomes" id="UP000054498"/>
    </source>
</evidence>
<dbReference type="Pfam" id="PF04178">
    <property type="entry name" value="Got1"/>
    <property type="match status" value="1"/>
</dbReference>
<feature type="transmembrane region" description="Helical" evidence="8">
    <location>
        <begin position="47"/>
        <end position="71"/>
    </location>
</feature>
<dbReference type="InterPro" id="IPR007305">
    <property type="entry name" value="Vesicle_transpt_Got1/SFT2"/>
</dbReference>
<name>A0A0D2M8D2_9CHLO</name>
<comment type="function">
    <text evidence="8">May be involved in fusion of retrograde transport vesicles derived from an endocytic compartment with the Golgi complex.</text>
</comment>
<evidence type="ECO:0000313" key="9">
    <source>
        <dbReference type="EMBL" id="KIY99569.1"/>
    </source>
</evidence>
<dbReference type="GO" id="GO:0016020">
    <property type="term" value="C:membrane"/>
    <property type="evidence" value="ECO:0007669"/>
    <property type="project" value="UniProtKB-SubCell"/>
</dbReference>
<evidence type="ECO:0000256" key="7">
    <source>
        <dbReference type="ARBA" id="ARBA00025800"/>
    </source>
</evidence>
<evidence type="ECO:0000256" key="4">
    <source>
        <dbReference type="ARBA" id="ARBA00022927"/>
    </source>
</evidence>
<keyword evidence="10" id="KW-1185">Reference proteome</keyword>
<dbReference type="GeneID" id="25741268"/>
<dbReference type="Proteomes" id="UP000054498">
    <property type="component" value="Unassembled WGS sequence"/>
</dbReference>
<evidence type="ECO:0000256" key="6">
    <source>
        <dbReference type="ARBA" id="ARBA00023136"/>
    </source>
</evidence>
<dbReference type="GO" id="GO:0015031">
    <property type="term" value="P:protein transport"/>
    <property type="evidence" value="ECO:0007669"/>
    <property type="project" value="UniProtKB-KW"/>
</dbReference>
<dbReference type="GO" id="GO:0005737">
    <property type="term" value="C:cytoplasm"/>
    <property type="evidence" value="ECO:0007669"/>
    <property type="project" value="UniProtKB-ARBA"/>
</dbReference>
<evidence type="ECO:0000256" key="5">
    <source>
        <dbReference type="ARBA" id="ARBA00022989"/>
    </source>
</evidence>
<dbReference type="GO" id="GO:0012505">
    <property type="term" value="C:endomembrane system"/>
    <property type="evidence" value="ECO:0007669"/>
    <property type="project" value="UniProtKB-ARBA"/>
</dbReference>
<dbReference type="KEGG" id="mng:MNEG_8392"/>
<dbReference type="PANTHER" id="PTHR23137:SF6">
    <property type="entry name" value="VESICLE TRANSPORT PROTEIN"/>
    <property type="match status" value="1"/>
</dbReference>
<accession>A0A0D2M8D2</accession>
<reference evidence="9 10" key="1">
    <citation type="journal article" date="2013" name="BMC Genomics">
        <title>Reconstruction of the lipid metabolism for the microalga Monoraphidium neglectum from its genome sequence reveals characteristics suitable for biofuel production.</title>
        <authorList>
            <person name="Bogen C."/>
            <person name="Al-Dilaimi A."/>
            <person name="Albersmeier A."/>
            <person name="Wichmann J."/>
            <person name="Grundmann M."/>
            <person name="Rupp O."/>
            <person name="Lauersen K.J."/>
            <person name="Blifernez-Klassen O."/>
            <person name="Kalinowski J."/>
            <person name="Goesmann A."/>
            <person name="Mussgnug J.H."/>
            <person name="Kruse O."/>
        </authorList>
    </citation>
    <scope>NUCLEOTIDE SEQUENCE [LARGE SCALE GENOMIC DNA]</scope>
    <source>
        <strain evidence="9 10">SAG 48.87</strain>
    </source>
</reference>
<dbReference type="EMBL" id="KK101809">
    <property type="protein sequence ID" value="KIY99569.1"/>
    <property type="molecule type" value="Genomic_DNA"/>
</dbReference>
<keyword evidence="3 8" id="KW-0812">Transmembrane</keyword>
<keyword evidence="5 8" id="KW-1133">Transmembrane helix</keyword>
<gene>
    <name evidence="9" type="ORF">MNEG_8392</name>
</gene>
<feature type="transmembrane region" description="Helical" evidence="8">
    <location>
        <begin position="77"/>
        <end position="98"/>
    </location>
</feature>
<organism evidence="9 10">
    <name type="scientific">Monoraphidium neglectum</name>
    <dbReference type="NCBI Taxonomy" id="145388"/>
    <lineage>
        <taxon>Eukaryota</taxon>
        <taxon>Viridiplantae</taxon>
        <taxon>Chlorophyta</taxon>
        <taxon>core chlorophytes</taxon>
        <taxon>Chlorophyceae</taxon>
        <taxon>CS clade</taxon>
        <taxon>Sphaeropleales</taxon>
        <taxon>Selenastraceae</taxon>
        <taxon>Monoraphidium</taxon>
    </lineage>
</organism>
<dbReference type="AlphaFoldDB" id="A0A0D2M8D2"/>
<dbReference type="PANTHER" id="PTHR23137">
    <property type="entry name" value="VESICLE TRANSPORT PROTEIN-RELATED"/>
    <property type="match status" value="1"/>
</dbReference>
<dbReference type="RefSeq" id="XP_013898589.1">
    <property type="nucleotide sequence ID" value="XM_014043135.1"/>
</dbReference>
<feature type="transmembrane region" description="Helical" evidence="8">
    <location>
        <begin position="136"/>
        <end position="163"/>
    </location>
</feature>
<protein>
    <recommendedName>
        <fullName evidence="8">Vesicle transport protein</fullName>
    </recommendedName>
</protein>
<evidence type="ECO:0000256" key="8">
    <source>
        <dbReference type="RuleBase" id="RU363111"/>
    </source>
</evidence>
<dbReference type="GO" id="GO:0016192">
    <property type="term" value="P:vesicle-mediated transport"/>
    <property type="evidence" value="ECO:0007669"/>
    <property type="project" value="InterPro"/>
</dbReference>
<dbReference type="OrthoDB" id="73614at2759"/>
<dbReference type="InterPro" id="IPR011691">
    <property type="entry name" value="Vesicle_transpt_SFT2"/>
</dbReference>
<comment type="subcellular location">
    <subcellularLocation>
        <location evidence="1 8">Membrane</location>
        <topology evidence="1 8">Multi-pass membrane protein</topology>
    </subcellularLocation>
</comment>
<proteinExistence type="inferred from homology"/>
<evidence type="ECO:0000256" key="2">
    <source>
        <dbReference type="ARBA" id="ARBA00022448"/>
    </source>
</evidence>
<sequence length="262" mass="28420">MGVWDNLKSKMGMGPPPPPPTLPQQLIQNATAAIEQHTPELTWKQRAIGFGICLGVGLLFSFLSLMFLWTFQITSFAVLYSFGSVLSLMSTMFLMGPCKQMKRMMDHGRWLASIVYLVSIGATLAVAFTVKGLLGGILVIILLVIQFMAMIWPGPAVASDALADRKSRRAKSSLDDPGGYIPASVTENGGAGDHLWNSSRKSLGFGDVSKRLWALAWPLAWMEVLTFTKELIITAFVGRLGALELSALVLAQTLYNVTGNAP</sequence>
<evidence type="ECO:0000256" key="1">
    <source>
        <dbReference type="ARBA" id="ARBA00004141"/>
    </source>
</evidence>